<feature type="region of interest" description="Disordered" evidence="9">
    <location>
        <begin position="39"/>
        <end position="68"/>
    </location>
</feature>
<dbReference type="Gene3D" id="1.50.10.10">
    <property type="match status" value="1"/>
</dbReference>
<protein>
    <recommendedName>
        <fullName evidence="3">cellulase</fullName>
        <ecNumber evidence="3">3.2.1.4</ecNumber>
    </recommendedName>
</protein>
<dbReference type="Pfam" id="PF00759">
    <property type="entry name" value="Glyco_hydro_9"/>
    <property type="match status" value="1"/>
</dbReference>
<dbReference type="InterPro" id="IPR001701">
    <property type="entry name" value="Glyco_hydro_9"/>
</dbReference>
<dbReference type="SUPFAM" id="SSF48208">
    <property type="entry name" value="Six-hairpin glycosidases"/>
    <property type="match status" value="1"/>
</dbReference>
<sequence>MSYMVGFGERYPLQLHHRGSSLPSVSAESEPMFCKTEALTSTDPNPNLHVGAIVGGPDSQDRYRDKRENYEQSEPITYINAAFVGVVASLLAQ</sequence>
<feature type="domain" description="Glycoside hydrolase family 9" evidence="10">
    <location>
        <begin position="1"/>
        <end position="87"/>
    </location>
</feature>
<dbReference type="PANTHER" id="PTHR22298">
    <property type="entry name" value="ENDO-1,4-BETA-GLUCANASE"/>
    <property type="match status" value="1"/>
</dbReference>
<dbReference type="GO" id="GO:0008810">
    <property type="term" value="F:cellulase activity"/>
    <property type="evidence" value="ECO:0007669"/>
    <property type="project" value="UniProtKB-EC"/>
</dbReference>
<dbReference type="OrthoDB" id="10257085at2759"/>
<comment type="catalytic activity">
    <reaction evidence="1">
        <text>Endohydrolysis of (1-&gt;4)-beta-D-glucosidic linkages in cellulose, lichenin and cereal beta-D-glucans.</text>
        <dbReference type="EC" id="3.2.1.4"/>
    </reaction>
</comment>
<keyword evidence="4" id="KW-0378">Hydrolase</keyword>
<evidence type="ECO:0000256" key="2">
    <source>
        <dbReference type="ARBA" id="ARBA00007072"/>
    </source>
</evidence>
<organism evidence="11 12">
    <name type="scientific">Cuscuta europaea</name>
    <name type="common">European dodder</name>
    <dbReference type="NCBI Taxonomy" id="41803"/>
    <lineage>
        <taxon>Eukaryota</taxon>
        <taxon>Viridiplantae</taxon>
        <taxon>Streptophyta</taxon>
        <taxon>Embryophyta</taxon>
        <taxon>Tracheophyta</taxon>
        <taxon>Spermatophyta</taxon>
        <taxon>Magnoliopsida</taxon>
        <taxon>eudicotyledons</taxon>
        <taxon>Gunneridae</taxon>
        <taxon>Pentapetalae</taxon>
        <taxon>asterids</taxon>
        <taxon>lamiids</taxon>
        <taxon>Solanales</taxon>
        <taxon>Convolvulaceae</taxon>
        <taxon>Cuscuteae</taxon>
        <taxon>Cuscuta</taxon>
        <taxon>Cuscuta subgen. Cuscuta</taxon>
    </lineage>
</organism>
<evidence type="ECO:0000256" key="7">
    <source>
        <dbReference type="ARBA" id="ARBA00023295"/>
    </source>
</evidence>
<gene>
    <name evidence="11" type="ORF">CEURO_LOCUS17339</name>
</gene>
<evidence type="ECO:0000256" key="1">
    <source>
        <dbReference type="ARBA" id="ARBA00000966"/>
    </source>
</evidence>
<keyword evidence="7" id="KW-0326">Glycosidase</keyword>
<evidence type="ECO:0000256" key="4">
    <source>
        <dbReference type="ARBA" id="ARBA00022801"/>
    </source>
</evidence>
<proteinExistence type="inferred from homology"/>
<dbReference type="GO" id="GO:0030245">
    <property type="term" value="P:cellulose catabolic process"/>
    <property type="evidence" value="ECO:0007669"/>
    <property type="project" value="UniProtKB-KW"/>
</dbReference>
<dbReference type="InterPro" id="IPR012341">
    <property type="entry name" value="6hp_glycosidase-like_sf"/>
</dbReference>
<evidence type="ECO:0000256" key="6">
    <source>
        <dbReference type="ARBA" id="ARBA00023277"/>
    </source>
</evidence>
<name>A0A9P0ZPD1_CUSEU</name>
<evidence type="ECO:0000256" key="8">
    <source>
        <dbReference type="ARBA" id="ARBA00023326"/>
    </source>
</evidence>
<evidence type="ECO:0000256" key="3">
    <source>
        <dbReference type="ARBA" id="ARBA00012601"/>
    </source>
</evidence>
<evidence type="ECO:0000313" key="11">
    <source>
        <dbReference type="EMBL" id="CAH9106557.1"/>
    </source>
</evidence>
<dbReference type="AlphaFoldDB" id="A0A9P0ZPD1"/>
<evidence type="ECO:0000313" key="12">
    <source>
        <dbReference type="Proteomes" id="UP001152484"/>
    </source>
</evidence>
<accession>A0A9P0ZPD1</accession>
<reference evidence="11" key="1">
    <citation type="submission" date="2022-07" db="EMBL/GenBank/DDBJ databases">
        <authorList>
            <person name="Macas J."/>
            <person name="Novak P."/>
            <person name="Neumann P."/>
        </authorList>
    </citation>
    <scope>NUCLEOTIDE SEQUENCE</scope>
</reference>
<comment type="caution">
    <text evidence="11">The sequence shown here is derived from an EMBL/GenBank/DDBJ whole genome shotgun (WGS) entry which is preliminary data.</text>
</comment>
<comment type="similarity">
    <text evidence="2">Belongs to the glycosyl hydrolase 9 (cellulase E) family.</text>
</comment>
<keyword evidence="8" id="KW-0624">Polysaccharide degradation</keyword>
<evidence type="ECO:0000259" key="10">
    <source>
        <dbReference type="Pfam" id="PF00759"/>
    </source>
</evidence>
<keyword evidence="5" id="KW-0136">Cellulose degradation</keyword>
<feature type="compositionally biased region" description="Basic and acidic residues" evidence="9">
    <location>
        <begin position="59"/>
        <end position="68"/>
    </location>
</feature>
<dbReference type="Proteomes" id="UP001152484">
    <property type="component" value="Unassembled WGS sequence"/>
</dbReference>
<evidence type="ECO:0000256" key="9">
    <source>
        <dbReference type="SAM" id="MobiDB-lite"/>
    </source>
</evidence>
<dbReference type="EMBL" id="CAMAPE010000050">
    <property type="protein sequence ID" value="CAH9106557.1"/>
    <property type="molecule type" value="Genomic_DNA"/>
</dbReference>
<keyword evidence="6" id="KW-0119">Carbohydrate metabolism</keyword>
<evidence type="ECO:0000256" key="5">
    <source>
        <dbReference type="ARBA" id="ARBA00023001"/>
    </source>
</evidence>
<dbReference type="EC" id="3.2.1.4" evidence="3"/>
<dbReference type="InterPro" id="IPR008928">
    <property type="entry name" value="6-hairpin_glycosidase_sf"/>
</dbReference>
<keyword evidence="12" id="KW-1185">Reference proteome</keyword>